<dbReference type="EMBL" id="SNXE01000013">
    <property type="protein sequence ID" value="TDP04902.1"/>
    <property type="molecule type" value="Genomic_DNA"/>
</dbReference>
<gene>
    <name evidence="2" type="ORF">DFR39_11312</name>
</gene>
<evidence type="ECO:0000259" key="1">
    <source>
        <dbReference type="Pfam" id="PF00403"/>
    </source>
</evidence>
<dbReference type="GO" id="GO:0046872">
    <property type="term" value="F:metal ion binding"/>
    <property type="evidence" value="ECO:0007669"/>
    <property type="project" value="InterPro"/>
</dbReference>
<protein>
    <submittedName>
        <fullName evidence="2">Copper chaperone</fullName>
    </submittedName>
</protein>
<dbReference type="SUPFAM" id="SSF55008">
    <property type="entry name" value="HMA, heavy metal-associated domain"/>
    <property type="match status" value="1"/>
</dbReference>
<dbReference type="Gene3D" id="3.30.70.100">
    <property type="match status" value="1"/>
</dbReference>
<dbReference type="OrthoDB" id="9813965at2"/>
<evidence type="ECO:0000313" key="2">
    <source>
        <dbReference type="EMBL" id="TDP04902.1"/>
    </source>
</evidence>
<sequence length="74" mass="7645">MSSSPANYQFHLPDMSCGHCVAAITSAVSEIDPGALLSFDRPARRLEVQASSLGREQLAAALAEAGYPEAPAAA</sequence>
<feature type="domain" description="HMA" evidence="1">
    <location>
        <begin position="10"/>
        <end position="67"/>
    </location>
</feature>
<dbReference type="InterPro" id="IPR006121">
    <property type="entry name" value="HMA_dom"/>
</dbReference>
<keyword evidence="3" id="KW-1185">Reference proteome</keyword>
<dbReference type="AlphaFoldDB" id="A0A4R6MRN7"/>
<reference evidence="2 3" key="1">
    <citation type="submission" date="2019-03" db="EMBL/GenBank/DDBJ databases">
        <title>Genomic Encyclopedia of Type Strains, Phase IV (KMG-IV): sequencing the most valuable type-strain genomes for metagenomic binning, comparative biology and taxonomic classification.</title>
        <authorList>
            <person name="Goeker M."/>
        </authorList>
    </citation>
    <scope>NUCLEOTIDE SEQUENCE [LARGE SCALE GENOMIC DNA]</scope>
    <source>
        <strain evidence="2 3">DSM 25082</strain>
    </source>
</reference>
<dbReference type="RefSeq" id="WP_133605412.1">
    <property type="nucleotide sequence ID" value="NZ_JAUFPJ010000012.1"/>
</dbReference>
<comment type="caution">
    <text evidence="2">The sequence shown here is derived from an EMBL/GenBank/DDBJ whole genome shotgun (WGS) entry which is preliminary data.</text>
</comment>
<dbReference type="Proteomes" id="UP000295357">
    <property type="component" value="Unassembled WGS sequence"/>
</dbReference>
<evidence type="ECO:0000313" key="3">
    <source>
        <dbReference type="Proteomes" id="UP000295357"/>
    </source>
</evidence>
<dbReference type="Pfam" id="PF00403">
    <property type="entry name" value="HMA"/>
    <property type="match status" value="1"/>
</dbReference>
<name>A0A4R6MRN7_9BURK</name>
<dbReference type="InterPro" id="IPR036163">
    <property type="entry name" value="HMA_dom_sf"/>
</dbReference>
<accession>A0A4R6MRN7</accession>
<proteinExistence type="predicted"/>
<organism evidence="2 3">
    <name type="scientific">Roseateles asaccharophilus</name>
    <dbReference type="NCBI Taxonomy" id="582607"/>
    <lineage>
        <taxon>Bacteria</taxon>
        <taxon>Pseudomonadati</taxon>
        <taxon>Pseudomonadota</taxon>
        <taxon>Betaproteobacteria</taxon>
        <taxon>Burkholderiales</taxon>
        <taxon>Sphaerotilaceae</taxon>
        <taxon>Roseateles</taxon>
    </lineage>
</organism>